<dbReference type="GeneID" id="76389829"/>
<dbReference type="STRING" id="1073996.SAMN05444271_13715"/>
<protein>
    <submittedName>
        <fullName evidence="1">Uncharacterized protein</fullName>
    </submittedName>
</protein>
<dbReference type="Proteomes" id="UP000198888">
    <property type="component" value="Unassembled WGS sequence"/>
</dbReference>
<evidence type="ECO:0000313" key="2">
    <source>
        <dbReference type="Proteomes" id="UP000198888"/>
    </source>
</evidence>
<name>A0A1H6XNI0_9EURY</name>
<evidence type="ECO:0000313" key="1">
    <source>
        <dbReference type="EMBL" id="SEJ26400.1"/>
    </source>
</evidence>
<gene>
    <name evidence="1" type="ORF">SAMN05444271_13715</name>
</gene>
<dbReference type="EMBL" id="FNYR01000037">
    <property type="protein sequence ID" value="SEJ26400.1"/>
    <property type="molecule type" value="Genomic_DNA"/>
</dbReference>
<organism evidence="1 2">
    <name type="scientific">Halohasta litchfieldiae</name>
    <dbReference type="NCBI Taxonomy" id="1073996"/>
    <lineage>
        <taxon>Archaea</taxon>
        <taxon>Methanobacteriati</taxon>
        <taxon>Methanobacteriota</taxon>
        <taxon>Stenosarchaea group</taxon>
        <taxon>Halobacteria</taxon>
        <taxon>Halobacteriales</taxon>
        <taxon>Haloferacaceae</taxon>
        <taxon>Halohasta</taxon>
    </lineage>
</organism>
<dbReference type="KEGG" id="hae:halTADL_0660"/>
<dbReference type="AlphaFoldDB" id="A0A1H6XNI0"/>
<accession>A0A1H6XNI0</accession>
<dbReference type="RefSeq" id="WP_265472940.1">
    <property type="nucleotide sequence ID" value="NZ_CP024845.1"/>
</dbReference>
<reference evidence="1 2" key="1">
    <citation type="submission" date="2016-10" db="EMBL/GenBank/DDBJ databases">
        <authorList>
            <person name="de Groot N.N."/>
        </authorList>
    </citation>
    <scope>NUCLEOTIDE SEQUENCE [LARGE SCALE GENOMIC DNA]</scope>
    <source>
        <strain evidence="1 2">DSM 22187</strain>
    </source>
</reference>
<accession>A0A2H4PZG2</accession>
<keyword evidence="2" id="KW-1185">Reference proteome</keyword>
<proteinExistence type="predicted"/>
<sequence length="44" mass="5021">MSQKAREIMLEDERENYDAYVAMGEVQLIEDELDGSADSIQLSQ</sequence>